<dbReference type="InterPro" id="IPR019775">
    <property type="entry name" value="WD40_repeat_CS"/>
</dbReference>
<dbReference type="PRINTS" id="PR00320">
    <property type="entry name" value="GPROTEINBRPT"/>
</dbReference>
<dbReference type="Proteomes" id="UP001341840">
    <property type="component" value="Unassembled WGS sequence"/>
</dbReference>
<dbReference type="PIRSF" id="PIRSF002394">
    <property type="entry name" value="GN-bd_beta"/>
    <property type="match status" value="1"/>
</dbReference>
<dbReference type="Gene3D" id="2.130.10.10">
    <property type="entry name" value="YVTN repeat-like/Quinoprotein amine dehydrogenase"/>
    <property type="match status" value="1"/>
</dbReference>
<accession>A0ABU6Y290</accession>
<dbReference type="PROSITE" id="PS50082">
    <property type="entry name" value="WD_REPEATS_2"/>
    <property type="match status" value="6"/>
</dbReference>
<evidence type="ECO:0000256" key="2">
    <source>
        <dbReference type="ARBA" id="ARBA00022574"/>
    </source>
</evidence>
<dbReference type="PROSITE" id="PS50294">
    <property type="entry name" value="WD_REPEATS_REGION"/>
    <property type="match status" value="5"/>
</dbReference>
<dbReference type="InterPro" id="IPR020472">
    <property type="entry name" value="WD40_PAC1"/>
</dbReference>
<dbReference type="PRINTS" id="PR00319">
    <property type="entry name" value="GPROTEINB"/>
</dbReference>
<feature type="repeat" description="WD" evidence="5">
    <location>
        <begin position="244"/>
        <end position="285"/>
    </location>
</feature>
<dbReference type="PANTHER" id="PTHR19850">
    <property type="entry name" value="GUANINE NUCLEOTIDE-BINDING PROTEIN BETA G PROTEIN BETA"/>
    <property type="match status" value="1"/>
</dbReference>
<reference evidence="7 8" key="1">
    <citation type="journal article" date="2023" name="Plants (Basel)">
        <title>Bridging the Gap: Combining Genomics and Transcriptomics Approaches to Understand Stylosanthes scabra, an Orphan Legume from the Brazilian Caatinga.</title>
        <authorList>
            <person name="Ferreira-Neto J.R.C."/>
            <person name="da Silva M.D."/>
            <person name="Binneck E."/>
            <person name="de Melo N.F."/>
            <person name="da Silva R.H."/>
            <person name="de Melo A.L.T.M."/>
            <person name="Pandolfi V."/>
            <person name="Bustamante F.O."/>
            <person name="Brasileiro-Vidal A.C."/>
            <person name="Benko-Iseppon A.M."/>
        </authorList>
    </citation>
    <scope>NUCLEOTIDE SEQUENCE [LARGE SCALE GENOMIC DNA]</scope>
    <source>
        <tissue evidence="7">Leaves</tissue>
    </source>
</reference>
<keyword evidence="8" id="KW-1185">Reference proteome</keyword>
<feature type="repeat" description="WD" evidence="5">
    <location>
        <begin position="152"/>
        <end position="194"/>
    </location>
</feature>
<evidence type="ECO:0000313" key="7">
    <source>
        <dbReference type="EMBL" id="MED6204124.1"/>
    </source>
</evidence>
<dbReference type="SMART" id="SM00320">
    <property type="entry name" value="WD40"/>
    <property type="match status" value="7"/>
</dbReference>
<dbReference type="InterPro" id="IPR015943">
    <property type="entry name" value="WD40/YVTN_repeat-like_dom_sf"/>
</dbReference>
<dbReference type="CDD" id="cd00200">
    <property type="entry name" value="WD40"/>
    <property type="match status" value="1"/>
</dbReference>
<proteinExistence type="inferred from homology"/>
<feature type="repeat" description="WD" evidence="5">
    <location>
        <begin position="61"/>
        <end position="102"/>
    </location>
</feature>
<keyword evidence="2 5" id="KW-0853">WD repeat</keyword>
<evidence type="ECO:0000256" key="4">
    <source>
        <dbReference type="ARBA" id="ARBA00023224"/>
    </source>
</evidence>
<feature type="repeat" description="WD" evidence="5">
    <location>
        <begin position="337"/>
        <end position="368"/>
    </location>
</feature>
<evidence type="ECO:0000313" key="8">
    <source>
        <dbReference type="Proteomes" id="UP001341840"/>
    </source>
</evidence>
<keyword evidence="6" id="KW-0175">Coiled coil</keyword>
<gene>
    <name evidence="7" type="primary">GB1_1</name>
    <name evidence="7" type="ORF">PIB30_006191</name>
</gene>
<dbReference type="InterPro" id="IPR001680">
    <property type="entry name" value="WD40_rpt"/>
</dbReference>
<evidence type="ECO:0000256" key="3">
    <source>
        <dbReference type="ARBA" id="ARBA00022737"/>
    </source>
</evidence>
<evidence type="ECO:0000256" key="5">
    <source>
        <dbReference type="PROSITE-ProRule" id="PRU00221"/>
    </source>
</evidence>
<dbReference type="InterPro" id="IPR016346">
    <property type="entry name" value="G-protein_beta_1-5"/>
</dbReference>
<protein>
    <submittedName>
        <fullName evidence="7">Guanine nucleotide-binding protein subunit beta</fullName>
    </submittedName>
</protein>
<feature type="repeat" description="WD" evidence="5">
    <location>
        <begin position="200"/>
        <end position="242"/>
    </location>
</feature>
<dbReference type="InterPro" id="IPR001632">
    <property type="entry name" value="WD40_G-protein_beta-like"/>
</dbReference>
<evidence type="ECO:0000256" key="6">
    <source>
        <dbReference type="SAM" id="Coils"/>
    </source>
</evidence>
<feature type="coiled-coil region" evidence="6">
    <location>
        <begin position="3"/>
        <end position="30"/>
    </location>
</feature>
<dbReference type="Pfam" id="PF25391">
    <property type="entry name" value="WD40_Gbeta"/>
    <property type="match status" value="1"/>
</dbReference>
<feature type="repeat" description="WD" evidence="5">
    <location>
        <begin position="291"/>
        <end position="323"/>
    </location>
</feature>
<evidence type="ECO:0000256" key="1">
    <source>
        <dbReference type="ARBA" id="ARBA00009768"/>
    </source>
</evidence>
<comment type="caution">
    <text evidence="7">The sequence shown here is derived from an EMBL/GenBank/DDBJ whole genome shotgun (WGS) entry which is preliminary data.</text>
</comment>
<comment type="similarity">
    <text evidence="1">Belongs to the WD repeat G protein beta family.</text>
</comment>
<keyword evidence="3" id="KW-0677">Repeat</keyword>
<name>A0ABU6Y290_9FABA</name>
<dbReference type="SUPFAM" id="SSF50978">
    <property type="entry name" value="WD40 repeat-like"/>
    <property type="match status" value="1"/>
</dbReference>
<dbReference type="InterPro" id="IPR036322">
    <property type="entry name" value="WD40_repeat_dom_sf"/>
</dbReference>
<organism evidence="7 8">
    <name type="scientific">Stylosanthes scabra</name>
    <dbReference type="NCBI Taxonomy" id="79078"/>
    <lineage>
        <taxon>Eukaryota</taxon>
        <taxon>Viridiplantae</taxon>
        <taxon>Streptophyta</taxon>
        <taxon>Embryophyta</taxon>
        <taxon>Tracheophyta</taxon>
        <taxon>Spermatophyta</taxon>
        <taxon>Magnoliopsida</taxon>
        <taxon>eudicotyledons</taxon>
        <taxon>Gunneridae</taxon>
        <taxon>Pentapetalae</taxon>
        <taxon>rosids</taxon>
        <taxon>fabids</taxon>
        <taxon>Fabales</taxon>
        <taxon>Fabaceae</taxon>
        <taxon>Papilionoideae</taxon>
        <taxon>50 kb inversion clade</taxon>
        <taxon>dalbergioids sensu lato</taxon>
        <taxon>Dalbergieae</taxon>
        <taxon>Pterocarpus clade</taxon>
        <taxon>Stylosanthes</taxon>
    </lineage>
</organism>
<dbReference type="EMBL" id="JASCZI010241668">
    <property type="protein sequence ID" value="MED6204124.1"/>
    <property type="molecule type" value="Genomic_DNA"/>
</dbReference>
<sequence>MSVAELKERHLAATETLNNLKQRLNQTRRSLLDTDVAGYARSQGKNPVTFGPTDLVCCRTLQGHTGKVYSLDWTSEKNRIVSASQDGRLIVWNALTRQKIHAIKLPCSWVMTCAFSPTGQSIACGGLDNVCSIINLNSATDKDGNLPVTRMLSGHKGYISSCQYVPDEDTHLITGSGDQTCVLWDITTGLKTSVFGGEFQSGHTADVLSVSINGSNSRIFASGSCDATARLWDTRVASRAVRAFHGHERDVNSVKFFPDGNRFGTGSEDGTCRLFDIRTGHQLQVYSQKHSDNETHPVTSIAFSISGRLLFAGYTNGDCYVWDTLLAKVVLNLGSLQDSHESRITCLGLAADGSALCTGSWDTNLKIWAFGGHRRVI</sequence>
<dbReference type="PROSITE" id="PS00678">
    <property type="entry name" value="WD_REPEATS_1"/>
    <property type="match status" value="1"/>
</dbReference>
<keyword evidence="4" id="KW-0807">Transducer</keyword>